<reference evidence="3 4" key="1">
    <citation type="submission" date="2017-06" db="EMBL/GenBank/DDBJ databases">
        <authorList>
            <consortium name="Pathogen Informatics"/>
        </authorList>
    </citation>
    <scope>NUCLEOTIDE SEQUENCE [LARGE SCALE GENOMIC DNA]</scope>
    <source>
        <strain evidence="3 4">NCTC11865</strain>
    </source>
</reference>
<dbReference type="Proteomes" id="UP000215332">
    <property type="component" value="Chromosome 1"/>
</dbReference>
<feature type="compositionally biased region" description="Low complexity" evidence="1">
    <location>
        <begin position="274"/>
        <end position="345"/>
    </location>
</feature>
<dbReference type="eggNOG" id="ENOG502ZICA">
    <property type="taxonomic scope" value="Bacteria"/>
</dbReference>
<name>A0A239W5Q1_9ACTN</name>
<feature type="compositionally biased region" description="Polar residues" evidence="1">
    <location>
        <begin position="80"/>
        <end position="89"/>
    </location>
</feature>
<feature type="region of interest" description="Disordered" evidence="1">
    <location>
        <begin position="35"/>
        <end position="232"/>
    </location>
</feature>
<evidence type="ECO:0000313" key="4">
    <source>
        <dbReference type="Proteomes" id="UP000215332"/>
    </source>
</evidence>
<dbReference type="EMBL" id="LT906441">
    <property type="protein sequence ID" value="SNV29094.1"/>
    <property type="molecule type" value="Genomic_DNA"/>
</dbReference>
<accession>A0A239W5Q1</accession>
<protein>
    <submittedName>
        <fullName evidence="3">Uncharacterized protein</fullName>
    </submittedName>
</protein>
<proteinExistence type="predicted"/>
<evidence type="ECO:0000256" key="2">
    <source>
        <dbReference type="SAM" id="Phobius"/>
    </source>
</evidence>
<feature type="compositionally biased region" description="Basic and acidic residues" evidence="1">
    <location>
        <begin position="49"/>
        <end position="70"/>
    </location>
</feature>
<evidence type="ECO:0000256" key="1">
    <source>
        <dbReference type="SAM" id="MobiDB-lite"/>
    </source>
</evidence>
<sequence>MFCARCGSAVQARDTTCPRCNLDLRLPGAIRMTDPSLERSLHGGADGVRPVKDESSHFDADATVEMDRRAINRPAAARGNSDTSAQLGSRSPRRDTSQFDDAARTDTAQGDDKTRPTSGDSAGQAGSDDRSRPASSASRNDVDPAPDLSETTSRVLREPVSPGDETRVLTPTTPPASAPNVPTQRIPDLPNDWFRDPEAEHSAVFATQKSDPVRFTPPADESTTQDQVDDAEEQHRLSAPAIAAIVLASAVLLLIVVVWALLRSGPDIGAPTSNAPAVASSPAPTSSPSATASASSAASASPSAEESSAEESSSSPSPTPTQESNTPTTSATPSPTPSGSSVPETARQCDDSVWGDGSASCQLARAAASQLPPHSHGTIHMTVFSPASNRSYDLTCTGDELVTCTGGRTIAVYVQR</sequence>
<keyword evidence="2" id="KW-0812">Transmembrane</keyword>
<dbReference type="KEGG" id="cgrn:4412665_00235"/>
<organism evidence="3 4">
    <name type="scientific">Cutibacterium granulosum</name>
    <dbReference type="NCBI Taxonomy" id="33011"/>
    <lineage>
        <taxon>Bacteria</taxon>
        <taxon>Bacillati</taxon>
        <taxon>Actinomycetota</taxon>
        <taxon>Actinomycetes</taxon>
        <taxon>Propionibacteriales</taxon>
        <taxon>Propionibacteriaceae</taxon>
        <taxon>Cutibacterium</taxon>
    </lineage>
</organism>
<keyword evidence="2" id="KW-1133">Transmembrane helix</keyword>
<feature type="transmembrane region" description="Helical" evidence="2">
    <location>
        <begin position="241"/>
        <end position="262"/>
    </location>
</feature>
<feature type="compositionally biased region" description="Basic and acidic residues" evidence="1">
    <location>
        <begin position="92"/>
        <end position="115"/>
    </location>
</feature>
<keyword evidence="2" id="KW-0472">Membrane</keyword>
<feature type="region of interest" description="Disordered" evidence="1">
    <location>
        <begin position="274"/>
        <end position="357"/>
    </location>
</feature>
<evidence type="ECO:0000313" key="3">
    <source>
        <dbReference type="EMBL" id="SNV29094.1"/>
    </source>
</evidence>
<dbReference type="AlphaFoldDB" id="A0A239W5Q1"/>
<gene>
    <name evidence="3" type="ORF">SAMEA4412665_00235</name>
</gene>